<dbReference type="Pfam" id="PF14355">
    <property type="entry name" value="Abi_C"/>
    <property type="match status" value="1"/>
</dbReference>
<proteinExistence type="predicted"/>
<evidence type="ECO:0000259" key="1">
    <source>
        <dbReference type="Pfam" id="PF14355"/>
    </source>
</evidence>
<reference evidence="3" key="1">
    <citation type="journal article" date="2019" name="Int. J. Syst. Evol. Microbiol.">
        <title>The Global Catalogue of Microorganisms (GCM) 10K type strain sequencing project: providing services to taxonomists for standard genome sequencing and annotation.</title>
        <authorList>
            <consortium name="The Broad Institute Genomics Platform"/>
            <consortium name="The Broad Institute Genome Sequencing Center for Infectious Disease"/>
            <person name="Wu L."/>
            <person name="Ma J."/>
        </authorList>
    </citation>
    <scope>NUCLEOTIDE SEQUENCE [LARGE SCALE GENOMIC DNA]</scope>
    <source>
        <strain evidence="3">JCM 16240</strain>
    </source>
</reference>
<dbReference type="Proteomes" id="UP001501176">
    <property type="component" value="Unassembled WGS sequence"/>
</dbReference>
<dbReference type="RefSeq" id="WP_343819461.1">
    <property type="nucleotide sequence ID" value="NZ_BAAAFN010000002.1"/>
</dbReference>
<comment type="caution">
    <text evidence="2">The sequence shown here is derived from an EMBL/GenBank/DDBJ whole genome shotgun (WGS) entry which is preliminary data.</text>
</comment>
<protein>
    <recommendedName>
        <fullName evidence="1">Abortive infection protein-like C-terminal domain-containing protein</fullName>
    </recommendedName>
</protein>
<sequence>MNSNRHAMDELRTDLEKAQYLQNLLIAHATGDTADDREYQIVRRALLDNREAAELLPVFVRTCRDLAQFWGYIKYEKGTYHERRELIWNSFAPLLDRLEGKTSKPSDVPISDGLKSFDTGSVQAVWAKALERRESDPEGAITSARTLLETVCKHVLDEAGVKYEKGRTDLPDLYKLVAKELNLAPDQHTQDVFKQILGGVTSVIHGLGAMRNRLGDAHGQGKKPVRPAPRHAQLAVNLAGTVALFIIETWLTKSNAGNP</sequence>
<gene>
    <name evidence="2" type="ORF">GCM10009125_00320</name>
</gene>
<dbReference type="EMBL" id="BAAAFN010000002">
    <property type="protein sequence ID" value="GAA0215194.1"/>
    <property type="molecule type" value="Genomic_DNA"/>
</dbReference>
<accession>A0ABP3CTQ7</accession>
<evidence type="ECO:0000313" key="2">
    <source>
        <dbReference type="EMBL" id="GAA0215194.1"/>
    </source>
</evidence>
<dbReference type="InterPro" id="IPR026001">
    <property type="entry name" value="Abi-like_C"/>
</dbReference>
<keyword evidence="3" id="KW-1185">Reference proteome</keyword>
<evidence type="ECO:0000313" key="3">
    <source>
        <dbReference type="Proteomes" id="UP001501176"/>
    </source>
</evidence>
<organism evidence="2 3">
    <name type="scientific">Castellaniella daejeonensis</name>
    <dbReference type="NCBI Taxonomy" id="659013"/>
    <lineage>
        <taxon>Bacteria</taxon>
        <taxon>Pseudomonadati</taxon>
        <taxon>Pseudomonadota</taxon>
        <taxon>Betaproteobacteria</taxon>
        <taxon>Burkholderiales</taxon>
        <taxon>Alcaligenaceae</taxon>
        <taxon>Castellaniella</taxon>
    </lineage>
</organism>
<name>A0ABP3CTQ7_9BURK</name>
<feature type="domain" description="Abortive infection protein-like C-terminal" evidence="1">
    <location>
        <begin position="171"/>
        <end position="248"/>
    </location>
</feature>